<dbReference type="Gene3D" id="1.10.1200.10">
    <property type="entry name" value="ACP-like"/>
    <property type="match status" value="1"/>
</dbReference>
<organism evidence="8 9">
    <name type="scientific">Rubrivivax gelatinosus</name>
    <name type="common">Rhodocyclus gelatinosus</name>
    <name type="synonym">Rhodopseudomonas gelatinosa</name>
    <dbReference type="NCBI Taxonomy" id="28068"/>
    <lineage>
        <taxon>Bacteria</taxon>
        <taxon>Pseudomonadati</taxon>
        <taxon>Pseudomonadota</taxon>
        <taxon>Betaproteobacteria</taxon>
        <taxon>Burkholderiales</taxon>
        <taxon>Sphaerotilaceae</taxon>
        <taxon>Rubrivivax</taxon>
    </lineage>
</organism>
<reference evidence="8 9" key="1">
    <citation type="submission" date="2019-03" db="EMBL/GenBank/DDBJ databases">
        <title>Genomic Encyclopedia of Type Strains, Phase IV (KMG-IV): sequencing the most valuable type-strain genomes for metagenomic binning, comparative biology and taxonomic classification.</title>
        <authorList>
            <person name="Goeker M."/>
        </authorList>
    </citation>
    <scope>NUCLEOTIDE SEQUENCE [LARGE SCALE GENOMIC DNA]</scope>
    <source>
        <strain evidence="8 9">DSM 1709</strain>
    </source>
</reference>
<dbReference type="Pfam" id="PF16197">
    <property type="entry name" value="KAsynt_C_assoc"/>
    <property type="match status" value="1"/>
</dbReference>
<dbReference type="InterPro" id="IPR001227">
    <property type="entry name" value="Ac_transferase_dom_sf"/>
</dbReference>
<dbReference type="OrthoDB" id="9778690at2"/>
<dbReference type="InterPro" id="IPR014031">
    <property type="entry name" value="Ketoacyl_synth_C"/>
</dbReference>
<dbReference type="SUPFAM" id="SSF55048">
    <property type="entry name" value="Probable ACP-binding domain of malonyl-CoA ACP transacylase"/>
    <property type="match status" value="1"/>
</dbReference>
<dbReference type="PANTHER" id="PTHR43074:SF1">
    <property type="entry name" value="BETA-KETOACYL SYNTHASE FAMILY PROTEIN-RELATED"/>
    <property type="match status" value="1"/>
</dbReference>
<dbReference type="PANTHER" id="PTHR43074">
    <property type="entry name" value="OMEGA-3 POLYUNSATURATED FATTY ACID SYNTHASE PFAB-RELATED"/>
    <property type="match status" value="1"/>
</dbReference>
<dbReference type="SUPFAM" id="SSF52151">
    <property type="entry name" value="FabD/lysophospholipase-like"/>
    <property type="match status" value="1"/>
</dbReference>
<dbReference type="InterPro" id="IPR049552">
    <property type="entry name" value="PKS_DH_N"/>
</dbReference>
<dbReference type="Pfam" id="PF03060">
    <property type="entry name" value="NMO"/>
    <property type="match status" value="1"/>
</dbReference>
<dbReference type="Gene3D" id="3.20.20.70">
    <property type="entry name" value="Aldolase class I"/>
    <property type="match status" value="2"/>
</dbReference>
<dbReference type="EMBL" id="SLXD01000005">
    <property type="protein sequence ID" value="TCP03009.1"/>
    <property type="molecule type" value="Genomic_DNA"/>
</dbReference>
<name>A0A4R2M6V0_RUBGE</name>
<dbReference type="InterPro" id="IPR042104">
    <property type="entry name" value="PKS_dehydratase_sf"/>
</dbReference>
<keyword evidence="1" id="KW-0596">Phosphopantetheine</keyword>
<dbReference type="GO" id="GO:0004315">
    <property type="term" value="F:3-oxoacyl-[acyl-carrier-protein] synthase activity"/>
    <property type="evidence" value="ECO:0007669"/>
    <property type="project" value="InterPro"/>
</dbReference>
<evidence type="ECO:0000256" key="3">
    <source>
        <dbReference type="ARBA" id="ARBA00022679"/>
    </source>
</evidence>
<dbReference type="Pfam" id="PF02801">
    <property type="entry name" value="Ketoacyl-synt_C"/>
    <property type="match status" value="1"/>
</dbReference>
<dbReference type="SMART" id="SM00827">
    <property type="entry name" value="PKS_AT"/>
    <property type="match status" value="1"/>
</dbReference>
<dbReference type="InterPro" id="IPR016036">
    <property type="entry name" value="Malonyl_transacylase_ACP-bd"/>
</dbReference>
<dbReference type="InterPro" id="IPR014043">
    <property type="entry name" value="Acyl_transferase_dom"/>
</dbReference>
<evidence type="ECO:0000256" key="4">
    <source>
        <dbReference type="PROSITE-ProRule" id="PRU01363"/>
    </source>
</evidence>
<dbReference type="InterPro" id="IPR020841">
    <property type="entry name" value="PKS_Beta-ketoAc_synthase_dom"/>
</dbReference>
<dbReference type="InterPro" id="IPR052568">
    <property type="entry name" value="PKS-FAS_Synthase"/>
</dbReference>
<evidence type="ECO:0000259" key="6">
    <source>
        <dbReference type="PROSITE" id="PS52004"/>
    </source>
</evidence>
<dbReference type="Pfam" id="PF08659">
    <property type="entry name" value="KR"/>
    <property type="match status" value="1"/>
</dbReference>
<dbReference type="InterPro" id="IPR013968">
    <property type="entry name" value="PKS_KR"/>
</dbReference>
<dbReference type="InterPro" id="IPR057326">
    <property type="entry name" value="KR_dom"/>
</dbReference>
<dbReference type="SMART" id="SM00826">
    <property type="entry name" value="PKS_DH"/>
    <property type="match status" value="1"/>
</dbReference>
<feature type="domain" description="Carrier" evidence="5">
    <location>
        <begin position="1815"/>
        <end position="1896"/>
    </location>
</feature>
<comment type="caution">
    <text evidence="8">The sequence shown here is derived from an EMBL/GenBank/DDBJ whole genome shotgun (WGS) entry which is preliminary data.</text>
</comment>
<dbReference type="InterPro" id="IPR013785">
    <property type="entry name" value="Aldolase_TIM"/>
</dbReference>
<dbReference type="GO" id="GO:0006633">
    <property type="term" value="P:fatty acid biosynthetic process"/>
    <property type="evidence" value="ECO:0007669"/>
    <property type="project" value="InterPro"/>
</dbReference>
<dbReference type="InterPro" id="IPR049551">
    <property type="entry name" value="PKS_DH_C"/>
</dbReference>
<feature type="domain" description="PKS/mFAS DH" evidence="7">
    <location>
        <begin position="2452"/>
        <end position="2743"/>
    </location>
</feature>
<dbReference type="SUPFAM" id="SSF53901">
    <property type="entry name" value="Thiolase-like"/>
    <property type="match status" value="1"/>
</dbReference>
<dbReference type="PROSITE" id="PS52019">
    <property type="entry name" value="PKS_MFAS_DH"/>
    <property type="match status" value="1"/>
</dbReference>
<dbReference type="PROSITE" id="PS00606">
    <property type="entry name" value="KS3_1"/>
    <property type="match status" value="1"/>
</dbReference>
<dbReference type="InterPro" id="IPR036291">
    <property type="entry name" value="NAD(P)-bd_dom_sf"/>
</dbReference>
<dbReference type="Gene3D" id="3.40.47.10">
    <property type="match status" value="1"/>
</dbReference>
<dbReference type="Proteomes" id="UP000295106">
    <property type="component" value="Unassembled WGS sequence"/>
</dbReference>
<proteinExistence type="predicted"/>
<dbReference type="Gene3D" id="3.40.366.10">
    <property type="entry name" value="Malonyl-Coenzyme A Acyl Carrier Protein, domain 2"/>
    <property type="match status" value="1"/>
</dbReference>
<feature type="active site" description="Proton acceptor; for dehydratase activity" evidence="4">
    <location>
        <position position="2485"/>
    </location>
</feature>
<dbReference type="SMART" id="SM00825">
    <property type="entry name" value="PKS_KS"/>
    <property type="match status" value="1"/>
</dbReference>
<dbReference type="CDD" id="cd00833">
    <property type="entry name" value="PKS"/>
    <property type="match status" value="1"/>
</dbReference>
<keyword evidence="3" id="KW-0808">Transferase</keyword>
<dbReference type="InterPro" id="IPR020807">
    <property type="entry name" value="PKS_DH"/>
</dbReference>
<accession>A0A4R2M6V0</accession>
<dbReference type="InterPro" id="IPR016039">
    <property type="entry name" value="Thiolase-like"/>
</dbReference>
<dbReference type="InterPro" id="IPR018201">
    <property type="entry name" value="Ketoacyl_synth_AS"/>
</dbReference>
<feature type="domain" description="Ketosynthase family 3 (KS3)" evidence="6">
    <location>
        <begin position="683"/>
        <end position="1125"/>
    </location>
</feature>
<evidence type="ECO:0000256" key="2">
    <source>
        <dbReference type="ARBA" id="ARBA00022553"/>
    </source>
</evidence>
<dbReference type="InterPro" id="IPR036736">
    <property type="entry name" value="ACP-like_sf"/>
</dbReference>
<feature type="region of interest" description="C-terminal hotdog fold" evidence="4">
    <location>
        <begin position="2593"/>
        <end position="2743"/>
    </location>
</feature>
<dbReference type="SMART" id="SM00822">
    <property type="entry name" value="PKS_KR"/>
    <property type="match status" value="1"/>
</dbReference>
<keyword evidence="2" id="KW-0597">Phosphoprotein</keyword>
<dbReference type="RefSeq" id="WP_132646652.1">
    <property type="nucleotide sequence ID" value="NZ_CP181386.1"/>
</dbReference>
<sequence>MSLFQTFVLTPAGHDDVSLAIAACRAGAVGVVNHELDADPARWAPALAAVAAATDGGHALKLPALADGDAERLVAARAAGLAWLLIDAAAVPAARDTLAALRAAGLRVMAELTTPDWPAGPLDTDVDALLLKGNEAGGFVGEDASFILLQKWRGRTALPLHVRGGLTPAVAAGCAALGVAGGALDSQVLLLDEARLGEAGQAVIAGLSGNETVAVGDGEHGEYFRILSRPGHAVAKALITEGDGCGVAALRAKVAGRINWDDPRAGLLPVGHDVCFAADWRKRYGHLAAVLKAFDGAVATQLALVAAQPPVAEGAPLAQALGLRFPIVQGPMTRVSDVADFAQAVADGGGLPMVAFALLKGAPLDKLLARTQQLLGGKPWGIGLLGFAPQALLDEQLALATQYKPAYALIAGGRPDQAVKLEASGVPTFLHVPSANLIPLFVQEGARRFIFEGRECGGHIGPLSSFVLWSTMVDRIADEIDARRVAPAELQLLFAGGIHDAASSAFVQVLAAPLVARGVKVGVLMGSAYLFTEEIVASGAVVAKFQQEVIACRHTVSLESGPGHASRCGYTPFAQEFFKKRAELREQKVAGEESRRVLDDLIMGRLRIASKGTTRIGEEGKLTTLDEHQQYADGMYMLGQVATLRDGVTTVASLHDDVTAGAAALLAAAADARQAAPVAATGPVDIAIVGLATLLPKADSLAAYWDNILAKVDAITEIPPHRWDWRLYYDSDRHAPDKIYSKWGGFIDDLVFDPTRYGMPPKSIEAVDPMQLMALEVARRTLADAGYDRKPFDRERASVIVGASGGTGDVGSQYGLRSELPRFSGQLPAEVAERLPEWTEDSFAGILLNVIAGRIANRLNFGGVNFTTDAACASSLAAVYQGVTELAAGRSDIVIAGGVDTVQGPFGYLCFSKTQALSPRGRCNTFDASGDGIVISEGIAMVALKRLADAERDGDRIYAVIKGVGGSSDGNAKGLTAPLPAGQLRAMRRAYQMAGFGPSTVGLFEAHGTGTVAGDTAELESTTRLMLEEGARAHGAVVGSVKTMIGHTKATAGVAGLVKAALALHHKVLPPHLGVSDPNPTLKRADTPLHVIGDALPWLPGEQPRRAACSAFGFGGTNFHVVMEEYQREYRPWLRSATARRWPAELLLFSADSREALVSRLTALHAELAATPVELRDLAASLARRWQGGAAERLALVARSPEELATKLAAAAAFLRGEAKAAPPGVFHRAGAPLGGKVAVLFPGQGSQYTGMGREAALYLPPVADALADAETALRVPFKQRFGKTLGEFLFPRAAYDDAAQEAARRALTSTDVAQPALGALEVGLWRLLQALGFQADMAAGHSYGEFVAQHAAGAIDFGALMALSAARGRFIVDAAQDAGAELGTMAAVPAERGVVEQLIADLPDVIVANHNAPLQSIVSGTRAGVEAAVAKCAAAGIEAQAIPVAAAFHSVLVKPAQGPLSALIDATPWQPTAIPVYANATARPHPAEPARSRQLMAEHLVKPVEFVAQVRQMHDDGARLFVEVGPKAVLSRLVGRILQEQPHVAVALDDGSGLAGLLAGIGQLLVAGAALDVEPLFAGRDCRVGDPERLASIDRRETPARTAWVINGAGVRRLADPVKPVGVTLEQAQAALAAPPAAAAAAPQAAPQLAPNPAAAPAAVPQVMPAAAPVRSATPITSQFSRRVRTMDERRPMPATADAAVLAEYFETMRQFLESQERVMAAFLGQQPAAPARALRARPMPTMVLPRVAEAVPVAPVVASAPVVPAAPVAPVAPVVPPAPVVAAAPVAPVAPAAPVAAPAPVAAAAPAAALSRDKLAEMLLAIVEEKTGYPKDMVGLDQNLESDLGIDSIKRIEVVGAMLQALPEGWRAALVDRRSKLNTQPTLNGMLDLIGSAKEGAAVPFERAEAGTPVAGAVVAGHAPSRHLIEPTPEALPGTAARRLAAGRYLIVPDRGTLADGLATRLAERGATVERLDPALLADEAALVAWCATHRVAPVAGLVFLSPVDAPQPGADAGPDDWRAALAAGDQALFVLLRELSAAFVPEAHVLAASTLGGLFGRGRAPEALPLAGGAPGLLKSLREERPTLRVKAVDLDPTQTALAHAQALFDELELDGGRQEVGYPGGQRTVFRSVVAELPADAPRVALQGVVVLATGGARGITAEVLRELARPGNTLVLTGRSTLPEAEPAELAALADAAALRTHFIAEVRRGALAMKPGEINRHVQALLGLREMRANIADFRASGAAVEYHAVDVTDEGSMRALLDGVYARHGRLDGVVHGAGVIEDKLIADKSTASWRRVVDTKVVGLLLLQKWLRPQSLKFLTVFSSVAGRYGNSGQGDYATANELMNRICEHLRGRWDGRVAVSALCWGPWGPTKFGAGMVTEETEAKFAAKGVTLVSAAVGRKLFADEISRPAGGPVEVVCGAGPWERHEAEIGAWRERAPEPEGPELGALLGAARVLDAGRGEQVVALRLDVARHLYLQEHVIDATPVLPAAAALEITAEAAATLWPGWKVVEVREFRLMKGVELKEPARALRVLVSPPPYGSSEGFEVVAALQSELAAGRFITHYKGVVRLEQQLPAGERIVPRPHREKSLTVERAYGEWLFHGPRFQVIERFDGLSQQGAGTAVRSTHPSSWLRGTPADAPGWVFDPALLDAAAQMAWLWARAFRDESALPAKFGRVVRYAERFPERLRMEYERIPTDDPTLIRANVVFSDERGEPVMLIEELESIASAALNRLGGSARTAIDA</sequence>
<evidence type="ECO:0000259" key="7">
    <source>
        <dbReference type="PROSITE" id="PS52019"/>
    </source>
</evidence>
<dbReference type="SUPFAM" id="SSF51412">
    <property type="entry name" value="Inosine monophosphate dehydrogenase (IMPDH)"/>
    <property type="match status" value="2"/>
</dbReference>
<feature type="region of interest" description="N-terminal hotdog fold" evidence="4">
    <location>
        <begin position="2452"/>
        <end position="2581"/>
    </location>
</feature>
<dbReference type="PROSITE" id="PS50075">
    <property type="entry name" value="CARRIER"/>
    <property type="match status" value="1"/>
</dbReference>
<dbReference type="InterPro" id="IPR049900">
    <property type="entry name" value="PKS_mFAS_DH"/>
</dbReference>
<dbReference type="InterPro" id="IPR009081">
    <property type="entry name" value="PP-bd_ACP"/>
</dbReference>
<gene>
    <name evidence="8" type="ORF">EV684_105175</name>
</gene>
<evidence type="ECO:0000313" key="9">
    <source>
        <dbReference type="Proteomes" id="UP000295106"/>
    </source>
</evidence>
<dbReference type="Pfam" id="PF00109">
    <property type="entry name" value="ketoacyl-synt"/>
    <property type="match status" value="1"/>
</dbReference>
<dbReference type="Gene3D" id="3.10.129.110">
    <property type="entry name" value="Polyketide synthase dehydratase"/>
    <property type="match status" value="1"/>
</dbReference>
<dbReference type="Pfam" id="PF21089">
    <property type="entry name" value="PKS_DH_N"/>
    <property type="match status" value="1"/>
</dbReference>
<evidence type="ECO:0000259" key="5">
    <source>
        <dbReference type="PROSITE" id="PS50075"/>
    </source>
</evidence>
<evidence type="ECO:0000256" key="1">
    <source>
        <dbReference type="ARBA" id="ARBA00022450"/>
    </source>
</evidence>
<dbReference type="SUPFAM" id="SSF51735">
    <property type="entry name" value="NAD(P)-binding Rossmann-fold domains"/>
    <property type="match status" value="2"/>
</dbReference>
<dbReference type="PROSITE" id="PS52004">
    <property type="entry name" value="KS3_2"/>
    <property type="match status" value="1"/>
</dbReference>
<dbReference type="Pfam" id="PF00550">
    <property type="entry name" value="PP-binding"/>
    <property type="match status" value="1"/>
</dbReference>
<feature type="active site" description="Proton donor; for dehydratase activity" evidence="4">
    <location>
        <position position="2657"/>
    </location>
</feature>
<dbReference type="InterPro" id="IPR014030">
    <property type="entry name" value="Ketoacyl_synth_N"/>
</dbReference>
<dbReference type="Pfam" id="PF00698">
    <property type="entry name" value="Acyl_transf_1"/>
    <property type="match status" value="1"/>
</dbReference>
<dbReference type="Pfam" id="PF14765">
    <property type="entry name" value="PS-DH"/>
    <property type="match status" value="1"/>
</dbReference>
<dbReference type="InterPro" id="IPR016035">
    <property type="entry name" value="Acyl_Trfase/lysoPLipase"/>
</dbReference>
<dbReference type="Gene3D" id="3.40.50.720">
    <property type="entry name" value="NAD(P)-binding Rossmann-like Domain"/>
    <property type="match status" value="1"/>
</dbReference>
<dbReference type="GeneID" id="99684559"/>
<protein>
    <submittedName>
        <fullName evidence="8">Polyketide-type polyunsaturated fatty acid synthase PfaA</fullName>
    </submittedName>
</protein>
<dbReference type="CDD" id="cd08953">
    <property type="entry name" value="KR_2_SDR_x"/>
    <property type="match status" value="1"/>
</dbReference>
<evidence type="ECO:0000313" key="8">
    <source>
        <dbReference type="EMBL" id="TCP03009.1"/>
    </source>
</evidence>
<dbReference type="SUPFAM" id="SSF47336">
    <property type="entry name" value="ACP-like"/>
    <property type="match status" value="1"/>
</dbReference>
<dbReference type="InterPro" id="IPR032821">
    <property type="entry name" value="PKS_assoc"/>
</dbReference>